<dbReference type="Gene3D" id="4.10.60.10">
    <property type="entry name" value="Zinc finger, CCHC-type"/>
    <property type="match status" value="1"/>
</dbReference>
<feature type="domain" description="CCHC-type" evidence="3">
    <location>
        <begin position="200"/>
        <end position="215"/>
    </location>
</feature>
<dbReference type="InterPro" id="IPR036875">
    <property type="entry name" value="Znf_CCHC_sf"/>
</dbReference>
<feature type="compositionally biased region" description="Polar residues" evidence="2">
    <location>
        <begin position="253"/>
        <end position="264"/>
    </location>
</feature>
<feature type="region of interest" description="Disordered" evidence="2">
    <location>
        <begin position="214"/>
        <end position="264"/>
    </location>
</feature>
<accession>A0A2G8LPV0</accession>
<sequence length="384" mass="42505">MAVYGNIGPFDNTVESFEDYADRCDAFIVANDIAEARQANFFLAMVGADTFKLLKTSETESVADFIVRLKNLATHCDFNAFLLEALRDRLVSGLHTRFVKTQTQLLSTADLTFEKAKTKCLADEMAGIATREHIDAGSSVSTNRLNWRSPQGRRGQGTRNNNKHNRPNQQPWQANSAQSCYRCGGSNHKPDDCRFREVNCHSCGKKGHIQRACRSGAKGPQSQNSSQNQTRTGGHRNHSVSTSYRPMEDGEPNVSSSNKDTNEQYVDSVNTDESDLHYGLYHTLSGVKTNKPYLITLVIGDTNVPITMEIDTGAARSTISEHVYKSSLAHYPIKDTNITLRGYSGEKVPVIGSIVVTAKYGGSSCRMDYWLSREAVHPFSAETT</sequence>
<feature type="domain" description="CCHC-type" evidence="3">
    <location>
        <begin position="180"/>
        <end position="194"/>
    </location>
</feature>
<feature type="compositionally biased region" description="Polar residues" evidence="2">
    <location>
        <begin position="138"/>
        <end position="149"/>
    </location>
</feature>
<evidence type="ECO:0000259" key="3">
    <source>
        <dbReference type="PROSITE" id="PS50158"/>
    </source>
</evidence>
<organism evidence="4 5">
    <name type="scientific">Stichopus japonicus</name>
    <name type="common">Sea cucumber</name>
    <dbReference type="NCBI Taxonomy" id="307972"/>
    <lineage>
        <taxon>Eukaryota</taxon>
        <taxon>Metazoa</taxon>
        <taxon>Echinodermata</taxon>
        <taxon>Eleutherozoa</taxon>
        <taxon>Echinozoa</taxon>
        <taxon>Holothuroidea</taxon>
        <taxon>Aspidochirotacea</taxon>
        <taxon>Aspidochirotida</taxon>
        <taxon>Stichopodidae</taxon>
        <taxon>Apostichopus</taxon>
    </lineage>
</organism>
<feature type="region of interest" description="Disordered" evidence="2">
    <location>
        <begin position="134"/>
        <end position="175"/>
    </location>
</feature>
<dbReference type="SUPFAM" id="SSF50630">
    <property type="entry name" value="Acid proteases"/>
    <property type="match status" value="1"/>
</dbReference>
<evidence type="ECO:0000313" key="4">
    <source>
        <dbReference type="EMBL" id="PIK62200.1"/>
    </source>
</evidence>
<name>A0A2G8LPV0_STIJA</name>
<comment type="caution">
    <text evidence="4">The sequence shown here is derived from an EMBL/GenBank/DDBJ whole genome shotgun (WGS) entry which is preliminary data.</text>
</comment>
<dbReference type="InterPro" id="IPR001878">
    <property type="entry name" value="Znf_CCHC"/>
</dbReference>
<dbReference type="GO" id="GO:0003676">
    <property type="term" value="F:nucleic acid binding"/>
    <property type="evidence" value="ECO:0007669"/>
    <property type="project" value="InterPro"/>
</dbReference>
<keyword evidence="1" id="KW-0863">Zinc-finger</keyword>
<evidence type="ECO:0000256" key="1">
    <source>
        <dbReference type="PROSITE-ProRule" id="PRU00047"/>
    </source>
</evidence>
<dbReference type="PANTHER" id="PTHR37984">
    <property type="entry name" value="PROTEIN CBG26694"/>
    <property type="match status" value="1"/>
</dbReference>
<reference evidence="4 5" key="1">
    <citation type="journal article" date="2017" name="PLoS Biol.">
        <title>The sea cucumber genome provides insights into morphological evolution and visceral regeneration.</title>
        <authorList>
            <person name="Zhang X."/>
            <person name="Sun L."/>
            <person name="Yuan J."/>
            <person name="Sun Y."/>
            <person name="Gao Y."/>
            <person name="Zhang L."/>
            <person name="Li S."/>
            <person name="Dai H."/>
            <person name="Hamel J.F."/>
            <person name="Liu C."/>
            <person name="Yu Y."/>
            <person name="Liu S."/>
            <person name="Lin W."/>
            <person name="Guo K."/>
            <person name="Jin S."/>
            <person name="Xu P."/>
            <person name="Storey K.B."/>
            <person name="Huan P."/>
            <person name="Zhang T."/>
            <person name="Zhou Y."/>
            <person name="Zhang J."/>
            <person name="Lin C."/>
            <person name="Li X."/>
            <person name="Xing L."/>
            <person name="Huo D."/>
            <person name="Sun M."/>
            <person name="Wang L."/>
            <person name="Mercier A."/>
            <person name="Li F."/>
            <person name="Yang H."/>
            <person name="Xiang J."/>
        </authorList>
    </citation>
    <scope>NUCLEOTIDE SEQUENCE [LARGE SCALE GENOMIC DNA]</scope>
    <source>
        <strain evidence="4">Shaxun</strain>
        <tissue evidence="4">Muscle</tissue>
    </source>
</reference>
<gene>
    <name evidence="4" type="ORF">BSL78_00923</name>
</gene>
<dbReference type="InterPro" id="IPR021109">
    <property type="entry name" value="Peptidase_aspartic_dom_sf"/>
</dbReference>
<dbReference type="PROSITE" id="PS50158">
    <property type="entry name" value="ZF_CCHC"/>
    <property type="match status" value="2"/>
</dbReference>
<protein>
    <recommendedName>
        <fullName evidence="3">CCHC-type domain-containing protein</fullName>
    </recommendedName>
</protein>
<evidence type="ECO:0000256" key="2">
    <source>
        <dbReference type="SAM" id="MobiDB-lite"/>
    </source>
</evidence>
<dbReference type="InterPro" id="IPR050951">
    <property type="entry name" value="Retrovirus_Pol_polyprotein"/>
</dbReference>
<dbReference type="SUPFAM" id="SSF57756">
    <property type="entry name" value="Retrovirus zinc finger-like domains"/>
    <property type="match status" value="1"/>
</dbReference>
<dbReference type="AlphaFoldDB" id="A0A2G8LPV0"/>
<keyword evidence="5" id="KW-1185">Reference proteome</keyword>
<keyword evidence="1" id="KW-0479">Metal-binding</keyword>
<dbReference type="SMART" id="SM00343">
    <property type="entry name" value="ZnF_C2HC"/>
    <property type="match status" value="2"/>
</dbReference>
<dbReference type="EMBL" id="MRZV01000017">
    <property type="protein sequence ID" value="PIK62200.1"/>
    <property type="molecule type" value="Genomic_DNA"/>
</dbReference>
<dbReference type="PANTHER" id="PTHR37984:SF13">
    <property type="entry name" value="RIBONUCLEASE H"/>
    <property type="match status" value="1"/>
</dbReference>
<dbReference type="GO" id="GO:0008270">
    <property type="term" value="F:zinc ion binding"/>
    <property type="evidence" value="ECO:0007669"/>
    <property type="project" value="UniProtKB-KW"/>
</dbReference>
<dbReference type="Proteomes" id="UP000230750">
    <property type="component" value="Unassembled WGS sequence"/>
</dbReference>
<proteinExistence type="predicted"/>
<evidence type="ECO:0000313" key="5">
    <source>
        <dbReference type="Proteomes" id="UP000230750"/>
    </source>
</evidence>
<keyword evidence="1" id="KW-0862">Zinc</keyword>
<dbReference type="STRING" id="307972.A0A2G8LPV0"/>
<dbReference type="OrthoDB" id="7448588at2759"/>